<evidence type="ECO:0000256" key="1">
    <source>
        <dbReference type="ARBA" id="ARBA00000085"/>
    </source>
</evidence>
<dbReference type="PROSITE" id="PS50112">
    <property type="entry name" value="PAS"/>
    <property type="match status" value="1"/>
</dbReference>
<evidence type="ECO:0000256" key="7">
    <source>
        <dbReference type="ARBA" id="ARBA00022840"/>
    </source>
</evidence>
<gene>
    <name evidence="16" type="ORF">SAMN02745220_04195</name>
</gene>
<feature type="modified residue" description="4-aspartylphosphate" evidence="9">
    <location>
        <position position="642"/>
    </location>
</feature>
<dbReference type="SMART" id="SM00091">
    <property type="entry name" value="PAS"/>
    <property type="match status" value="1"/>
</dbReference>
<dbReference type="PROSITE" id="PS50109">
    <property type="entry name" value="HIS_KIN"/>
    <property type="match status" value="1"/>
</dbReference>
<keyword evidence="4" id="KW-0808">Transferase</keyword>
<dbReference type="GO" id="GO:0006355">
    <property type="term" value="P:regulation of DNA-templated transcription"/>
    <property type="evidence" value="ECO:0007669"/>
    <property type="project" value="InterPro"/>
</dbReference>
<dbReference type="SUPFAM" id="SSF55874">
    <property type="entry name" value="ATPase domain of HSP90 chaperone/DNA topoisomerase II/histidine kinase"/>
    <property type="match status" value="1"/>
</dbReference>
<evidence type="ECO:0000256" key="11">
    <source>
        <dbReference type="SAM" id="Phobius"/>
    </source>
</evidence>
<dbReference type="InterPro" id="IPR000014">
    <property type="entry name" value="PAS"/>
</dbReference>
<dbReference type="Gene3D" id="1.10.287.130">
    <property type="match status" value="1"/>
</dbReference>
<dbReference type="OrthoDB" id="9761263at2"/>
<comment type="catalytic activity">
    <reaction evidence="1">
        <text>ATP + protein L-histidine = ADP + protein N-phospho-L-histidine.</text>
        <dbReference type="EC" id="2.7.13.3"/>
    </reaction>
</comment>
<feature type="transmembrane region" description="Helical" evidence="11">
    <location>
        <begin position="136"/>
        <end position="157"/>
    </location>
</feature>
<dbReference type="InterPro" id="IPR001789">
    <property type="entry name" value="Sig_transdc_resp-reg_receiver"/>
</dbReference>
<dbReference type="CDD" id="cd00156">
    <property type="entry name" value="REC"/>
    <property type="match status" value="1"/>
</dbReference>
<dbReference type="EMBL" id="FRFE01000028">
    <property type="protein sequence ID" value="SHO51722.1"/>
    <property type="molecule type" value="Genomic_DNA"/>
</dbReference>
<dbReference type="InterPro" id="IPR000700">
    <property type="entry name" value="PAS-assoc_C"/>
</dbReference>
<keyword evidence="11" id="KW-1133">Transmembrane helix</keyword>
<dbReference type="PRINTS" id="PR00344">
    <property type="entry name" value="BCTRLSENSOR"/>
</dbReference>
<dbReference type="PANTHER" id="PTHR43065:SF46">
    <property type="entry name" value="C4-DICARBOXYLATE TRANSPORT SENSOR PROTEIN DCTB"/>
    <property type="match status" value="1"/>
</dbReference>
<dbReference type="GO" id="GO:0005524">
    <property type="term" value="F:ATP binding"/>
    <property type="evidence" value="ECO:0007669"/>
    <property type="project" value="UniProtKB-KW"/>
</dbReference>
<feature type="domain" description="PAS" evidence="14">
    <location>
        <begin position="211"/>
        <end position="280"/>
    </location>
</feature>
<evidence type="ECO:0000256" key="2">
    <source>
        <dbReference type="ARBA" id="ARBA00012438"/>
    </source>
</evidence>
<evidence type="ECO:0000256" key="8">
    <source>
        <dbReference type="ARBA" id="ARBA00023012"/>
    </source>
</evidence>
<dbReference type="InterPro" id="IPR036097">
    <property type="entry name" value="HisK_dim/P_sf"/>
</dbReference>
<dbReference type="Gene3D" id="3.30.450.20">
    <property type="entry name" value="PAS domain"/>
    <property type="match status" value="1"/>
</dbReference>
<evidence type="ECO:0000259" key="15">
    <source>
        <dbReference type="PROSITE" id="PS50113"/>
    </source>
</evidence>
<dbReference type="InterPro" id="IPR003661">
    <property type="entry name" value="HisK_dim/P_dom"/>
</dbReference>
<evidence type="ECO:0000256" key="3">
    <source>
        <dbReference type="ARBA" id="ARBA00022553"/>
    </source>
</evidence>
<evidence type="ECO:0000259" key="13">
    <source>
        <dbReference type="PROSITE" id="PS50110"/>
    </source>
</evidence>
<dbReference type="CDD" id="cd00082">
    <property type="entry name" value="HisKA"/>
    <property type="match status" value="1"/>
</dbReference>
<dbReference type="Gene3D" id="3.30.565.10">
    <property type="entry name" value="Histidine kinase-like ATPase, C-terminal domain"/>
    <property type="match status" value="1"/>
</dbReference>
<name>A0A1M7YGG5_9BACT</name>
<evidence type="ECO:0000256" key="9">
    <source>
        <dbReference type="PROSITE-ProRule" id="PRU00169"/>
    </source>
</evidence>
<dbReference type="Proteomes" id="UP000184603">
    <property type="component" value="Unassembled WGS sequence"/>
</dbReference>
<feature type="domain" description="PAC" evidence="15">
    <location>
        <begin position="284"/>
        <end position="336"/>
    </location>
</feature>
<dbReference type="RefSeq" id="WP_073615619.1">
    <property type="nucleotide sequence ID" value="NZ_FRFE01000028.1"/>
</dbReference>
<dbReference type="SUPFAM" id="SSF55785">
    <property type="entry name" value="PYP-like sensor domain (PAS domain)"/>
    <property type="match status" value="1"/>
</dbReference>
<protein>
    <recommendedName>
        <fullName evidence="2">histidine kinase</fullName>
        <ecNumber evidence="2">2.7.13.3</ecNumber>
    </recommendedName>
</protein>
<dbReference type="InterPro" id="IPR011006">
    <property type="entry name" value="CheY-like_superfamily"/>
</dbReference>
<dbReference type="InterPro" id="IPR013767">
    <property type="entry name" value="PAS_fold"/>
</dbReference>
<evidence type="ECO:0000256" key="5">
    <source>
        <dbReference type="ARBA" id="ARBA00022741"/>
    </source>
</evidence>
<evidence type="ECO:0000313" key="16">
    <source>
        <dbReference type="EMBL" id="SHO51722.1"/>
    </source>
</evidence>
<organism evidence="16 17">
    <name type="scientific">Desulfopila aestuarii DSM 18488</name>
    <dbReference type="NCBI Taxonomy" id="1121416"/>
    <lineage>
        <taxon>Bacteria</taxon>
        <taxon>Pseudomonadati</taxon>
        <taxon>Thermodesulfobacteriota</taxon>
        <taxon>Desulfobulbia</taxon>
        <taxon>Desulfobulbales</taxon>
        <taxon>Desulfocapsaceae</taxon>
        <taxon>Desulfopila</taxon>
    </lineage>
</organism>
<dbReference type="Pfam" id="PF02518">
    <property type="entry name" value="HATPase_c"/>
    <property type="match status" value="1"/>
</dbReference>
<dbReference type="GO" id="GO:0000155">
    <property type="term" value="F:phosphorelay sensor kinase activity"/>
    <property type="evidence" value="ECO:0007669"/>
    <property type="project" value="InterPro"/>
</dbReference>
<feature type="domain" description="Response regulatory" evidence="13">
    <location>
        <begin position="591"/>
        <end position="707"/>
    </location>
</feature>
<feature type="domain" description="Histidine kinase" evidence="12">
    <location>
        <begin position="349"/>
        <end position="570"/>
    </location>
</feature>
<dbReference type="InterPro" id="IPR036890">
    <property type="entry name" value="HATPase_C_sf"/>
</dbReference>
<dbReference type="InterPro" id="IPR004358">
    <property type="entry name" value="Sig_transdc_His_kin-like_C"/>
</dbReference>
<feature type="coiled-coil region" evidence="10">
    <location>
        <begin position="187"/>
        <end position="221"/>
    </location>
</feature>
<dbReference type="SMART" id="SM00448">
    <property type="entry name" value="REC"/>
    <property type="match status" value="1"/>
</dbReference>
<evidence type="ECO:0000256" key="6">
    <source>
        <dbReference type="ARBA" id="ARBA00022777"/>
    </source>
</evidence>
<keyword evidence="6" id="KW-0418">Kinase</keyword>
<keyword evidence="17" id="KW-1185">Reference proteome</keyword>
<dbReference type="CDD" id="cd00130">
    <property type="entry name" value="PAS"/>
    <property type="match status" value="1"/>
</dbReference>
<dbReference type="PROSITE" id="PS50110">
    <property type="entry name" value="RESPONSE_REGULATORY"/>
    <property type="match status" value="1"/>
</dbReference>
<keyword evidence="5" id="KW-0547">Nucleotide-binding</keyword>
<dbReference type="SUPFAM" id="SSF47384">
    <property type="entry name" value="Homodimeric domain of signal transducing histidine kinase"/>
    <property type="match status" value="1"/>
</dbReference>
<evidence type="ECO:0000313" key="17">
    <source>
        <dbReference type="Proteomes" id="UP000184603"/>
    </source>
</evidence>
<keyword evidence="10" id="KW-0175">Coiled coil</keyword>
<evidence type="ECO:0000259" key="14">
    <source>
        <dbReference type="PROSITE" id="PS50112"/>
    </source>
</evidence>
<dbReference type="Pfam" id="PF00072">
    <property type="entry name" value="Response_reg"/>
    <property type="match status" value="1"/>
</dbReference>
<dbReference type="NCBIfam" id="TIGR00229">
    <property type="entry name" value="sensory_box"/>
    <property type="match status" value="1"/>
</dbReference>
<evidence type="ECO:0000256" key="4">
    <source>
        <dbReference type="ARBA" id="ARBA00022679"/>
    </source>
</evidence>
<dbReference type="InterPro" id="IPR035965">
    <property type="entry name" value="PAS-like_dom_sf"/>
</dbReference>
<keyword evidence="8" id="KW-0902">Two-component regulatory system</keyword>
<dbReference type="AlphaFoldDB" id="A0A1M7YGG5"/>
<evidence type="ECO:0000259" key="12">
    <source>
        <dbReference type="PROSITE" id="PS50109"/>
    </source>
</evidence>
<keyword evidence="3 9" id="KW-0597">Phosphoprotein</keyword>
<keyword evidence="11" id="KW-0472">Membrane</keyword>
<dbReference type="PANTHER" id="PTHR43065">
    <property type="entry name" value="SENSOR HISTIDINE KINASE"/>
    <property type="match status" value="1"/>
</dbReference>
<proteinExistence type="predicted"/>
<dbReference type="InterPro" id="IPR003594">
    <property type="entry name" value="HATPase_dom"/>
</dbReference>
<dbReference type="Pfam" id="PF00989">
    <property type="entry name" value="PAS"/>
    <property type="match status" value="1"/>
</dbReference>
<sequence>MRHYTAKKNAITIGVCMLFTVFVFANEIQTRNKAESLIRQHALIVTDAVWNVNTEATAEYLRLATAASRYSNLTVYEKNGEIFQTFDTGPESRLQQFFQRLRLTPEIHLRSPILNQGMEIGAIEAIYHPPTLYIDFYVMVLLMMLTAMLHMYLRSLLDKTVLEKRISSRTKELAQSNRVLLREVHQKKKTSAILRKSEEEYRQLYQEAKSAEEVYRSLINSSADAILICDLDARVKDLSSAFTTLLGWTLDELQGNTIDFFTPEEQDAANRIFDDIRENGASYQAYELQVLTKKEQLIDISLSGSRFNNHQGHPIGMLFVIRDISYHKKMEKQLQRAERMEAVGTLAGGIAHDFNNLLMGIQGNTSLALLEISPENPVREKIEAIETYVQNGQELTARLLGFARGGKYEIKPTDLNRLFYEETQLFARTRKDISFTEEYQEMLWPVEVDRGQLRQVLLNLYVNAGQAMPEGGSIRLVTQNVHLDGISCGIYEIPPGRYVQTLVTDSGHGMDKETMARIFDPFFTTKEIGRGTGLGLASAYGIVKNHNGYIDVYSEPGEGTTFTIYLPASEKDVEVDRIVPELLQPFRGDETILLVDDEELIRQVGEKMLEAIGYTVVTAGSGKEACEIYRNEPHRFGAVILDMIMPDMDGGAVFEQLKAINPQVRVMLSSGYALNEKAQGIMARGCAGFLQKPFNIIRLSAKLKEIIRPEAIEQ</sequence>
<accession>A0A1M7YGG5</accession>
<keyword evidence="11" id="KW-0812">Transmembrane</keyword>
<dbReference type="InterPro" id="IPR005467">
    <property type="entry name" value="His_kinase_dom"/>
</dbReference>
<dbReference type="PROSITE" id="PS50113">
    <property type="entry name" value="PAC"/>
    <property type="match status" value="1"/>
</dbReference>
<dbReference type="SMART" id="SM00387">
    <property type="entry name" value="HATPase_c"/>
    <property type="match status" value="1"/>
</dbReference>
<evidence type="ECO:0000256" key="10">
    <source>
        <dbReference type="SAM" id="Coils"/>
    </source>
</evidence>
<dbReference type="STRING" id="1121416.SAMN02745220_04195"/>
<dbReference type="SUPFAM" id="SSF52172">
    <property type="entry name" value="CheY-like"/>
    <property type="match status" value="1"/>
</dbReference>
<reference evidence="16 17" key="1">
    <citation type="submission" date="2016-12" db="EMBL/GenBank/DDBJ databases">
        <authorList>
            <person name="Song W.-J."/>
            <person name="Kurnit D.M."/>
        </authorList>
    </citation>
    <scope>NUCLEOTIDE SEQUENCE [LARGE SCALE GENOMIC DNA]</scope>
    <source>
        <strain evidence="16 17">DSM 18488</strain>
    </source>
</reference>
<dbReference type="EC" id="2.7.13.3" evidence="2"/>
<keyword evidence="7" id="KW-0067">ATP-binding</keyword>
<dbReference type="Gene3D" id="3.40.50.2300">
    <property type="match status" value="1"/>
</dbReference>